<evidence type="ECO:0000256" key="2">
    <source>
        <dbReference type="ARBA" id="ARBA00010712"/>
    </source>
</evidence>
<protein>
    <recommendedName>
        <fullName evidence="4 8">L-2,4-diaminobutyric acid acetyltransferase</fullName>
        <shortName evidence="8">DABA acetyltransferase</shortName>
        <ecNumber evidence="3 8">2.3.1.178</ecNumber>
    </recommendedName>
</protein>
<dbReference type="Pfam" id="PF00583">
    <property type="entry name" value="Acetyltransf_1"/>
    <property type="match status" value="1"/>
</dbReference>
<evidence type="ECO:0000256" key="4">
    <source>
        <dbReference type="ARBA" id="ARBA00017935"/>
    </source>
</evidence>
<evidence type="ECO:0000256" key="7">
    <source>
        <dbReference type="ARBA" id="ARBA00048924"/>
    </source>
</evidence>
<dbReference type="InterPro" id="IPR000182">
    <property type="entry name" value="GNAT_dom"/>
</dbReference>
<accession>A0A347UA00</accession>
<dbReference type="GO" id="GO:0019491">
    <property type="term" value="P:ectoine biosynthetic process"/>
    <property type="evidence" value="ECO:0007669"/>
    <property type="project" value="UniProtKB-UniPathway"/>
</dbReference>
<organism evidence="11 13">
    <name type="scientific">Arcobacter ellisii</name>
    <dbReference type="NCBI Taxonomy" id="913109"/>
    <lineage>
        <taxon>Bacteria</taxon>
        <taxon>Pseudomonadati</taxon>
        <taxon>Campylobacterota</taxon>
        <taxon>Epsilonproteobacteria</taxon>
        <taxon>Campylobacterales</taxon>
        <taxon>Arcobacteraceae</taxon>
        <taxon>Arcobacter</taxon>
    </lineage>
</organism>
<evidence type="ECO:0000313" key="12">
    <source>
        <dbReference type="Proteomes" id="UP000262582"/>
    </source>
</evidence>
<evidence type="ECO:0000256" key="3">
    <source>
        <dbReference type="ARBA" id="ARBA00012355"/>
    </source>
</evidence>
<gene>
    <name evidence="8 11" type="primary">ectA</name>
    <name evidence="10" type="ORF">AELL_2033</name>
    <name evidence="11" type="ORF">CP962_04880</name>
</gene>
<reference evidence="10 12" key="2">
    <citation type="submission" date="2018-08" db="EMBL/GenBank/DDBJ databases">
        <title>Complete genome of the Arcobacter ellisii type strain LMG 26155.</title>
        <authorList>
            <person name="Miller W.G."/>
            <person name="Yee E."/>
            <person name="Bono J.L."/>
        </authorList>
    </citation>
    <scope>NUCLEOTIDE SEQUENCE [LARGE SCALE GENOMIC DNA]</scope>
    <source>
        <strain evidence="10 12">LMG 26155</strain>
    </source>
</reference>
<dbReference type="InterPro" id="IPR016181">
    <property type="entry name" value="Acyl_CoA_acyltransferase"/>
</dbReference>
<evidence type="ECO:0000313" key="11">
    <source>
        <dbReference type="EMBL" id="RXI31448.1"/>
    </source>
</evidence>
<dbReference type="GO" id="GO:0033816">
    <property type="term" value="F:diaminobutyrate acetyltransferase activity"/>
    <property type="evidence" value="ECO:0007669"/>
    <property type="project" value="UniProtKB-EC"/>
</dbReference>
<dbReference type="RefSeq" id="WP_118917848.1">
    <property type="nucleotide sequence ID" value="NZ_CP032097.1"/>
</dbReference>
<reference evidence="11 13" key="1">
    <citation type="submission" date="2017-09" db="EMBL/GenBank/DDBJ databases">
        <title>Genomics of the genus Arcobacter.</title>
        <authorList>
            <person name="Perez-Cataluna A."/>
            <person name="Figueras M.J."/>
            <person name="Salas-Masso N."/>
        </authorList>
    </citation>
    <scope>NUCLEOTIDE SEQUENCE [LARGE SCALE GENOMIC DNA]</scope>
    <source>
        <strain evidence="11 13">CECT 7837</strain>
    </source>
</reference>
<feature type="domain" description="N-acetyltransferase" evidence="9">
    <location>
        <begin position="5"/>
        <end position="158"/>
    </location>
</feature>
<keyword evidence="6 8" id="KW-0012">Acyltransferase</keyword>
<evidence type="ECO:0000256" key="5">
    <source>
        <dbReference type="ARBA" id="ARBA00022679"/>
    </source>
</evidence>
<comment type="pathway">
    <text evidence="1 8">Amine and polyamine biosynthesis; ectoine biosynthesis; L-ectoine from L-aspartate 4-semialdehyde: step 2/3.</text>
</comment>
<dbReference type="KEGG" id="aell:AELL_2033"/>
<dbReference type="Gene3D" id="3.40.630.30">
    <property type="match status" value="1"/>
</dbReference>
<dbReference type="Proteomes" id="UP000290588">
    <property type="component" value="Unassembled WGS sequence"/>
</dbReference>
<keyword evidence="5 8" id="KW-0808">Transferase</keyword>
<dbReference type="PROSITE" id="PS51186">
    <property type="entry name" value="GNAT"/>
    <property type="match status" value="1"/>
</dbReference>
<evidence type="ECO:0000259" key="9">
    <source>
        <dbReference type="PROSITE" id="PS51186"/>
    </source>
</evidence>
<dbReference type="EC" id="2.3.1.178" evidence="3 8"/>
<dbReference type="OrthoDB" id="2436196at2"/>
<dbReference type="SUPFAM" id="SSF55729">
    <property type="entry name" value="Acyl-CoA N-acyltransferases (Nat)"/>
    <property type="match status" value="1"/>
</dbReference>
<sequence length="163" mass="18703">MNSSFLLRKPDKNDSKEIFQLIKSVGTLDLNSQYLYLLQTTHFQNTCSVAIYNEKIVGFVSGYIIPDDKETLFIWQVAISNEVRGQNLAMKIILDIFNKNNTSNNIKYILSTVSPSNKASQRVFEKIAIKLNTKIENKTLFSIDDFFDAHEEEIQYLIGPINN</sequence>
<evidence type="ECO:0000256" key="1">
    <source>
        <dbReference type="ARBA" id="ARBA00004978"/>
    </source>
</evidence>
<name>A0A347UA00_9BACT</name>
<evidence type="ECO:0000256" key="8">
    <source>
        <dbReference type="RuleBase" id="RU365045"/>
    </source>
</evidence>
<comment type="catalytic activity">
    <reaction evidence="7 8">
        <text>L-2,4-diaminobutanoate + acetyl-CoA = (2S)-4-acetamido-2-aminobutanoate + CoA + H(+)</text>
        <dbReference type="Rhea" id="RHEA:16901"/>
        <dbReference type="ChEBI" id="CHEBI:15378"/>
        <dbReference type="ChEBI" id="CHEBI:57287"/>
        <dbReference type="ChEBI" id="CHEBI:57288"/>
        <dbReference type="ChEBI" id="CHEBI:58761"/>
        <dbReference type="ChEBI" id="CHEBI:58929"/>
        <dbReference type="EC" id="2.3.1.178"/>
    </reaction>
</comment>
<evidence type="ECO:0000313" key="10">
    <source>
        <dbReference type="EMBL" id="AXX95678.1"/>
    </source>
</evidence>
<keyword evidence="12" id="KW-1185">Reference proteome</keyword>
<dbReference type="AlphaFoldDB" id="A0A347UA00"/>
<dbReference type="CDD" id="cd04301">
    <property type="entry name" value="NAT_SF"/>
    <property type="match status" value="1"/>
</dbReference>
<evidence type="ECO:0000256" key="6">
    <source>
        <dbReference type="ARBA" id="ARBA00023315"/>
    </source>
</evidence>
<dbReference type="Proteomes" id="UP000262582">
    <property type="component" value="Chromosome"/>
</dbReference>
<dbReference type="InterPro" id="IPR012772">
    <property type="entry name" value="Ectoine_EctA"/>
</dbReference>
<dbReference type="EMBL" id="NXIG01000004">
    <property type="protein sequence ID" value="RXI31448.1"/>
    <property type="molecule type" value="Genomic_DNA"/>
</dbReference>
<dbReference type="NCBIfam" id="TIGR02406">
    <property type="entry name" value="ectoine_EctA"/>
    <property type="match status" value="1"/>
</dbReference>
<comment type="function">
    <text evidence="8">Catalyzes the acetylation of L-2,4-diaminobutyrate (DABA) to gamma-N-acetyl-alpha,gamma-diaminobutyric acid (ADABA) with acetyl coenzyme A.</text>
</comment>
<dbReference type="EMBL" id="CP032097">
    <property type="protein sequence ID" value="AXX95678.1"/>
    <property type="molecule type" value="Genomic_DNA"/>
</dbReference>
<evidence type="ECO:0000313" key="13">
    <source>
        <dbReference type="Proteomes" id="UP000290588"/>
    </source>
</evidence>
<comment type="similarity">
    <text evidence="2 8">Belongs to the acetyltransferase family. EctA subfamily.</text>
</comment>
<proteinExistence type="inferred from homology"/>